<dbReference type="OrthoDB" id="6804353at2759"/>
<reference evidence="2" key="1">
    <citation type="submission" date="2020-08" db="EMBL/GenBank/DDBJ databases">
        <title>Genome sequencing and assembly of the red palm weevil Rhynchophorus ferrugineus.</title>
        <authorList>
            <person name="Dias G.B."/>
            <person name="Bergman C.M."/>
            <person name="Manee M."/>
        </authorList>
    </citation>
    <scope>NUCLEOTIDE SEQUENCE</scope>
    <source>
        <strain evidence="2">AA-2017</strain>
        <tissue evidence="2">Whole larva</tissue>
    </source>
</reference>
<evidence type="ECO:0000313" key="3">
    <source>
        <dbReference type="Proteomes" id="UP000625711"/>
    </source>
</evidence>
<evidence type="ECO:0000313" key="2">
    <source>
        <dbReference type="EMBL" id="KAF7277066.1"/>
    </source>
</evidence>
<keyword evidence="1" id="KW-1133">Transmembrane helix</keyword>
<sequence length="116" mass="12885">CIKVLAQILTDMHVFIHIFLLSVVFLLGTSLPAPDKTDSDKDTPSESNNHEEVQLSCIPTPWGCIDVNDPAIRPTRRLSNSENKEETLVNQEGKMCIPTAWGCIDINDPSIRPTKV</sequence>
<dbReference type="AlphaFoldDB" id="A0A834MCY5"/>
<protein>
    <submittedName>
        <fullName evidence="2">Uncharacterized protein</fullName>
    </submittedName>
</protein>
<comment type="caution">
    <text evidence="2">The sequence shown here is derived from an EMBL/GenBank/DDBJ whole genome shotgun (WGS) entry which is preliminary data.</text>
</comment>
<keyword evidence="1" id="KW-0812">Transmembrane</keyword>
<proteinExistence type="predicted"/>
<name>A0A834MCY5_RHYFE</name>
<dbReference type="Proteomes" id="UP000625711">
    <property type="component" value="Unassembled WGS sequence"/>
</dbReference>
<evidence type="ECO:0000256" key="1">
    <source>
        <dbReference type="SAM" id="Phobius"/>
    </source>
</evidence>
<feature type="transmembrane region" description="Helical" evidence="1">
    <location>
        <begin position="12"/>
        <end position="31"/>
    </location>
</feature>
<keyword evidence="1" id="KW-0472">Membrane</keyword>
<gene>
    <name evidence="2" type="ORF">GWI33_009481</name>
</gene>
<organism evidence="2 3">
    <name type="scientific">Rhynchophorus ferrugineus</name>
    <name type="common">Red palm weevil</name>
    <name type="synonym">Curculio ferrugineus</name>
    <dbReference type="NCBI Taxonomy" id="354439"/>
    <lineage>
        <taxon>Eukaryota</taxon>
        <taxon>Metazoa</taxon>
        <taxon>Ecdysozoa</taxon>
        <taxon>Arthropoda</taxon>
        <taxon>Hexapoda</taxon>
        <taxon>Insecta</taxon>
        <taxon>Pterygota</taxon>
        <taxon>Neoptera</taxon>
        <taxon>Endopterygota</taxon>
        <taxon>Coleoptera</taxon>
        <taxon>Polyphaga</taxon>
        <taxon>Cucujiformia</taxon>
        <taxon>Curculionidae</taxon>
        <taxon>Dryophthorinae</taxon>
        <taxon>Rhynchophorus</taxon>
    </lineage>
</organism>
<feature type="non-terminal residue" evidence="2">
    <location>
        <position position="1"/>
    </location>
</feature>
<accession>A0A834MCY5</accession>
<keyword evidence="3" id="KW-1185">Reference proteome</keyword>
<dbReference type="EMBL" id="JAACXV010004364">
    <property type="protein sequence ID" value="KAF7277066.1"/>
    <property type="molecule type" value="Genomic_DNA"/>
</dbReference>